<dbReference type="PANTHER" id="PTHR32410">
    <property type="entry name" value="CYSTEINE/HISTIDINE-RICH C1 DOMAIN FAMILY PROTEIN"/>
    <property type="match status" value="1"/>
</dbReference>
<keyword evidence="3" id="KW-0862">Zinc</keyword>
<keyword evidence="6" id="KW-1185">Reference proteome</keyword>
<feature type="domain" description="Phorbol-ester/DAG-type" evidence="4">
    <location>
        <begin position="122"/>
        <end position="168"/>
    </location>
</feature>
<keyword evidence="2" id="KW-0677">Repeat</keyword>
<gene>
    <name evidence="5" type="ORF">RGQ29_003291</name>
</gene>
<protein>
    <recommendedName>
        <fullName evidence="4">Phorbol-ester/DAG-type domain-containing protein</fullName>
    </recommendedName>
</protein>
<evidence type="ECO:0000256" key="2">
    <source>
        <dbReference type="ARBA" id="ARBA00022737"/>
    </source>
</evidence>
<dbReference type="EMBL" id="JAXUIC010000010">
    <property type="protein sequence ID" value="KAK4567442.1"/>
    <property type="molecule type" value="Genomic_DNA"/>
</dbReference>
<dbReference type="InterPro" id="IPR004146">
    <property type="entry name" value="DC1"/>
</dbReference>
<dbReference type="Pfam" id="PF03107">
    <property type="entry name" value="C1_2"/>
    <property type="match status" value="8"/>
</dbReference>
<name>A0AAN7IE35_QUERU</name>
<dbReference type="PANTHER" id="PTHR32410:SF163">
    <property type="entry name" value="DC1 DOMAIN-CONTAINING PROTEIN"/>
    <property type="match status" value="1"/>
</dbReference>
<proteinExistence type="predicted"/>
<evidence type="ECO:0000256" key="3">
    <source>
        <dbReference type="ARBA" id="ARBA00022833"/>
    </source>
</evidence>
<dbReference type="Gene3D" id="3.30.60.20">
    <property type="match status" value="1"/>
</dbReference>
<keyword evidence="1" id="KW-0479">Metal-binding</keyword>
<feature type="domain" description="Phorbol-ester/DAG-type" evidence="4">
    <location>
        <begin position="66"/>
        <end position="116"/>
    </location>
</feature>
<accession>A0AAN7IE35</accession>
<dbReference type="InterPro" id="IPR053192">
    <property type="entry name" value="Vacuole_Formation_Reg"/>
</dbReference>
<evidence type="ECO:0000256" key="1">
    <source>
        <dbReference type="ARBA" id="ARBA00022723"/>
    </source>
</evidence>
<evidence type="ECO:0000259" key="4">
    <source>
        <dbReference type="SMART" id="SM00109"/>
    </source>
</evidence>
<dbReference type="InterPro" id="IPR046349">
    <property type="entry name" value="C1-like_sf"/>
</dbReference>
<dbReference type="SMART" id="SM00109">
    <property type="entry name" value="C1"/>
    <property type="match status" value="3"/>
</dbReference>
<evidence type="ECO:0000313" key="5">
    <source>
        <dbReference type="EMBL" id="KAK4567442.1"/>
    </source>
</evidence>
<feature type="domain" description="Phorbol-ester/DAG-type" evidence="4">
    <location>
        <begin position="278"/>
        <end position="325"/>
    </location>
</feature>
<reference evidence="5 6" key="1">
    <citation type="journal article" date="2023" name="G3 (Bethesda)">
        <title>A haplotype-resolved chromosome-scale genome for Quercus rubra L. provides insights into the genetics of adaptive traits for red oak species.</title>
        <authorList>
            <person name="Kapoor B."/>
            <person name="Jenkins J."/>
            <person name="Schmutz J."/>
            <person name="Zhebentyayeva T."/>
            <person name="Kuelheim C."/>
            <person name="Coggeshall M."/>
            <person name="Heim C."/>
            <person name="Lasky J.R."/>
            <person name="Leites L."/>
            <person name="Islam-Faridi N."/>
            <person name="Romero-Severson J."/>
            <person name="DeLeo V.L."/>
            <person name="Lucas S.M."/>
            <person name="Lazic D."/>
            <person name="Gailing O."/>
            <person name="Carlson J."/>
            <person name="Staton M."/>
        </authorList>
    </citation>
    <scope>NUCLEOTIDE SEQUENCE [LARGE SCALE GENOMIC DNA]</scope>
    <source>
        <strain evidence="5">Pseudo-F2</strain>
    </source>
</reference>
<dbReference type="InterPro" id="IPR002219">
    <property type="entry name" value="PKC_DAG/PE"/>
</dbReference>
<dbReference type="AlphaFoldDB" id="A0AAN7IE35"/>
<dbReference type="Proteomes" id="UP001324115">
    <property type="component" value="Unassembled WGS sequence"/>
</dbReference>
<dbReference type="GO" id="GO:0046872">
    <property type="term" value="F:metal ion binding"/>
    <property type="evidence" value="ECO:0007669"/>
    <property type="project" value="UniProtKB-KW"/>
</dbReference>
<evidence type="ECO:0000313" key="6">
    <source>
        <dbReference type="Proteomes" id="UP001324115"/>
    </source>
</evidence>
<comment type="caution">
    <text evidence="5">The sequence shown here is derived from an EMBL/GenBank/DDBJ whole genome shotgun (WGS) entry which is preliminary data.</text>
</comment>
<dbReference type="SUPFAM" id="SSF57889">
    <property type="entry name" value="Cysteine-rich domain"/>
    <property type="match status" value="6"/>
</dbReference>
<sequence length="545" mass="64190">MELQHFCHPEHPLIFNEKRIYGKDCFGCDKPILGPNYSCIECDHHYHHKSCAELPLGLHHPLHHKHPLIIFPTWRYYDNKDYEKCEVCKENQGGYGYRCSHCNFNLHITCASLAPTMEAEVHDHPLTPFWKWITFTCDLCGKGGEGMPYQCNPCGFGIHRECASFLHRVKVIRHKHPLNLIHSLEVHQLDSPFCQLCVQYVDTNYGLYYCYKCEFVAHLHCAMDTGNMEDINLLELQDDENEDLELDQFVYLATYKVKKTTVGEDGIEIATEIEHFSHEHDLKYTYEILNNEKCNGCVQAILPPFYSCAKCSFFLHKSCVDLPRKKRHPLHQHPLTLFLKKPYRRKWFYCIVCSECCNGFTYRCEDCDFELDVQCFLMWDIHTHESHKHQLILSNTGYRQSCSGCGSKSFLVFKCIICEFALDFNCITLPHTTRYKQHEHPFTLSYIAEDNSGEYYCDICEEERDPNHWFYYCLDCSYPTHPKCILGKYPKYKFESVYTFSYHPHPLTFVEEPKDHPPCDICDDPCEEYIYQCVQCNFNVHCFCI</sequence>
<organism evidence="5 6">
    <name type="scientific">Quercus rubra</name>
    <name type="common">Northern red oak</name>
    <name type="synonym">Quercus borealis</name>
    <dbReference type="NCBI Taxonomy" id="3512"/>
    <lineage>
        <taxon>Eukaryota</taxon>
        <taxon>Viridiplantae</taxon>
        <taxon>Streptophyta</taxon>
        <taxon>Embryophyta</taxon>
        <taxon>Tracheophyta</taxon>
        <taxon>Spermatophyta</taxon>
        <taxon>Magnoliopsida</taxon>
        <taxon>eudicotyledons</taxon>
        <taxon>Gunneridae</taxon>
        <taxon>Pentapetalae</taxon>
        <taxon>rosids</taxon>
        <taxon>fabids</taxon>
        <taxon>Fagales</taxon>
        <taxon>Fagaceae</taxon>
        <taxon>Quercus</taxon>
    </lineage>
</organism>